<evidence type="ECO:0000259" key="1">
    <source>
        <dbReference type="Pfam" id="PF22938"/>
    </source>
</evidence>
<name>A0AA47MBA6_MERPO</name>
<keyword evidence="3" id="KW-1185">Reference proteome</keyword>
<dbReference type="AlphaFoldDB" id="A0AA47MBA6"/>
<protein>
    <recommendedName>
        <fullName evidence="1">Integrase p58-like C-terminal domain-containing protein</fullName>
    </recommendedName>
</protein>
<comment type="caution">
    <text evidence="2">The sequence shown here is derived from an EMBL/GenBank/DDBJ whole genome shotgun (WGS) entry which is preliminary data.</text>
</comment>
<organism evidence="2 3">
    <name type="scientific">Merluccius polli</name>
    <name type="common">Benguela hake</name>
    <name type="synonym">Merluccius cadenati</name>
    <dbReference type="NCBI Taxonomy" id="89951"/>
    <lineage>
        <taxon>Eukaryota</taxon>
        <taxon>Metazoa</taxon>
        <taxon>Chordata</taxon>
        <taxon>Craniata</taxon>
        <taxon>Vertebrata</taxon>
        <taxon>Euteleostomi</taxon>
        <taxon>Actinopterygii</taxon>
        <taxon>Neopterygii</taxon>
        <taxon>Teleostei</taxon>
        <taxon>Neoteleostei</taxon>
        <taxon>Acanthomorphata</taxon>
        <taxon>Zeiogadaria</taxon>
        <taxon>Gadariae</taxon>
        <taxon>Gadiformes</taxon>
        <taxon>Gadoidei</taxon>
        <taxon>Merlucciidae</taxon>
        <taxon>Merluccius</taxon>
    </lineage>
</organism>
<accession>A0AA47MBA6</accession>
<feature type="domain" description="Integrase p58-like C-terminal" evidence="1">
    <location>
        <begin position="11"/>
        <end position="45"/>
    </location>
</feature>
<dbReference type="Pfam" id="PF22938">
    <property type="entry name" value="Integrase_p58_C"/>
    <property type="match status" value="1"/>
</dbReference>
<dbReference type="InterPro" id="IPR054465">
    <property type="entry name" value="Integrase_p58-like_C"/>
</dbReference>
<proteinExistence type="predicted"/>
<dbReference type="Proteomes" id="UP001174136">
    <property type="component" value="Unassembled WGS sequence"/>
</dbReference>
<evidence type="ECO:0000313" key="2">
    <source>
        <dbReference type="EMBL" id="KAK0137067.1"/>
    </source>
</evidence>
<evidence type="ECO:0000313" key="3">
    <source>
        <dbReference type="Proteomes" id="UP001174136"/>
    </source>
</evidence>
<sequence>MKVFAPARYSGPYQVKKKVGDRDYIIDTPERRRRSRLCHINMLKPYFDRESQSVSTLLMVQRSVWHRSCPVWGIADGWTRGPKTLQQHSSVSQTRFCRVYRAARLIWTTLLFIPQHGRGHIQQLRAVFGRLSEANLTLNLAKCEVRAGYSDIPRQNCGSGQLSLSILNPINRPVEPKSTVQMVSGAVGILFDGIKALLTNAPILAAPAFERPIQTRCGCK</sequence>
<reference evidence="2" key="1">
    <citation type="journal article" date="2023" name="Front. Mar. Sci.">
        <title>A new Merluccius polli reference genome to investigate the effects of global change in West African waters.</title>
        <authorList>
            <person name="Mateo J.L."/>
            <person name="Blanco-Fernandez C."/>
            <person name="Garcia-Vazquez E."/>
            <person name="Machado-Schiaffino G."/>
        </authorList>
    </citation>
    <scope>NUCLEOTIDE SEQUENCE</scope>
    <source>
        <strain evidence="2">C29</strain>
        <tissue evidence="2">Fin</tissue>
    </source>
</reference>
<gene>
    <name evidence="2" type="ORF">N1851_026729</name>
</gene>
<dbReference type="EMBL" id="JAOPHQ010005005">
    <property type="protein sequence ID" value="KAK0137067.1"/>
    <property type="molecule type" value="Genomic_DNA"/>
</dbReference>